<evidence type="ECO:0000256" key="1">
    <source>
        <dbReference type="SAM" id="Phobius"/>
    </source>
</evidence>
<dbReference type="NCBIfam" id="NF037982">
    <property type="entry name" value="Nramp_1"/>
    <property type="match status" value="1"/>
</dbReference>
<keyword evidence="1" id="KW-0812">Transmembrane</keyword>
<feature type="transmembrane region" description="Helical" evidence="1">
    <location>
        <begin position="208"/>
        <end position="228"/>
    </location>
</feature>
<feature type="transmembrane region" description="Helical" evidence="1">
    <location>
        <begin position="282"/>
        <end position="304"/>
    </location>
</feature>
<comment type="caution">
    <text evidence="2">The sequence shown here is derived from an EMBL/GenBank/DDBJ whole genome shotgun (WGS) entry which is preliminary data.</text>
</comment>
<feature type="transmembrane region" description="Helical" evidence="1">
    <location>
        <begin position="377"/>
        <end position="396"/>
    </location>
</feature>
<organism evidence="2 3">
    <name type="scientific">Candidatus Shapirobacteria bacterium CG07_land_8_20_14_0_80_39_18</name>
    <dbReference type="NCBI Taxonomy" id="1974882"/>
    <lineage>
        <taxon>Bacteria</taxon>
        <taxon>Candidatus Shapironibacteriota</taxon>
    </lineage>
</organism>
<gene>
    <name evidence="2" type="ORF">COT03_00565</name>
</gene>
<protein>
    <recommendedName>
        <fullName evidence="4">Iron transporter</fullName>
    </recommendedName>
</protein>
<feature type="transmembrane region" description="Helical" evidence="1">
    <location>
        <begin position="402"/>
        <end position="418"/>
    </location>
</feature>
<dbReference type="EMBL" id="PEWZ01000032">
    <property type="protein sequence ID" value="PIU36212.1"/>
    <property type="molecule type" value="Genomic_DNA"/>
</dbReference>
<feature type="transmembrane region" description="Helical" evidence="1">
    <location>
        <begin position="12"/>
        <end position="30"/>
    </location>
</feature>
<evidence type="ECO:0000313" key="3">
    <source>
        <dbReference type="Proteomes" id="UP000229502"/>
    </source>
</evidence>
<reference evidence="3" key="1">
    <citation type="submission" date="2017-09" db="EMBL/GenBank/DDBJ databases">
        <title>Depth-based differentiation of microbial function through sediment-hosted aquifers and enrichment of novel symbionts in the deep terrestrial subsurface.</title>
        <authorList>
            <person name="Probst A.J."/>
            <person name="Ladd B."/>
            <person name="Jarett J.K."/>
            <person name="Geller-Mcgrath D.E."/>
            <person name="Sieber C.M.K."/>
            <person name="Emerson J.B."/>
            <person name="Anantharaman K."/>
            <person name="Thomas B.C."/>
            <person name="Malmstrom R."/>
            <person name="Stieglmeier M."/>
            <person name="Klingl A."/>
            <person name="Woyke T."/>
            <person name="Ryan C.M."/>
            <person name="Banfield J.F."/>
        </authorList>
    </citation>
    <scope>NUCLEOTIDE SEQUENCE [LARGE SCALE GENOMIC DNA]</scope>
</reference>
<feature type="transmembrane region" description="Helical" evidence="1">
    <location>
        <begin position="42"/>
        <end position="60"/>
    </location>
</feature>
<feature type="transmembrane region" description="Helical" evidence="1">
    <location>
        <begin position="162"/>
        <end position="188"/>
    </location>
</feature>
<evidence type="ECO:0008006" key="4">
    <source>
        <dbReference type="Google" id="ProtNLM"/>
    </source>
</evidence>
<feature type="transmembrane region" description="Helical" evidence="1">
    <location>
        <begin position="335"/>
        <end position="356"/>
    </location>
</feature>
<name>A0A2M6YS03_9BACT</name>
<dbReference type="Proteomes" id="UP000229502">
    <property type="component" value="Unassembled WGS sequence"/>
</dbReference>
<feature type="non-terminal residue" evidence="2">
    <location>
        <position position="419"/>
    </location>
</feature>
<keyword evidence="1" id="KW-1133">Transmembrane helix</keyword>
<feature type="transmembrane region" description="Helical" evidence="1">
    <location>
        <begin position="88"/>
        <end position="109"/>
    </location>
</feature>
<proteinExistence type="predicted"/>
<accession>A0A2M6YS03</accession>
<feature type="transmembrane region" description="Helical" evidence="1">
    <location>
        <begin position="129"/>
        <end position="150"/>
    </location>
</feature>
<evidence type="ECO:0000313" key="2">
    <source>
        <dbReference type="EMBL" id="PIU36212.1"/>
    </source>
</evidence>
<dbReference type="AlphaFoldDB" id="A0A2M6YS03"/>
<keyword evidence="1" id="KW-0472">Membrane</keyword>
<sequence length="419" mass="47125">MEEKPVPRVPPLWTLLGPAFIWASVAQGSGELIWWPYFTAKYGTALIGLILPASLLQFFINQEIARYTALTGEGIWSGFRKVSKAYSFFLFLLAFICFLWFGGYASAGGTALYHLTFFPAGVGERTGSLFWAYLSIAVFSFGLLFSKIVYEFIEKLMKVVIAITLVGLLVTVFQPEILGYLFVFLKGIFNPLAIHFPANWEKADTPNLVTAIAYAGMGGFLNLMYSYWLRDKGVGMAKYFGRVTSPFTGKVEIIPAVGFKFSDTPENRKNWRSWTRYLRFDNFTAIGLNTFTLCLTTLLALAILNPRGEYPEGWRIAVVQARFFEISFGALGKSVFLIVAALFLVDTWLGLADGVARQFADFTFSTFSFARKRTYRFWYYLWLGWLIVVSSLTMLLAQPGSLITIAGVISIFAFVLFIP</sequence>